<gene>
    <name evidence="2" type="ORF">C1SCF055_LOCUS40005</name>
</gene>
<dbReference type="InterPro" id="IPR021838">
    <property type="entry name" value="DUF3431"/>
</dbReference>
<proteinExistence type="predicted"/>
<name>A0A9P1DRN4_9DINO</name>
<protein>
    <submittedName>
        <fullName evidence="2">Uncharacterized protein</fullName>
    </submittedName>
</protein>
<dbReference type="EMBL" id="CAMXCT030006517">
    <property type="protein sequence ID" value="CAL4802471.1"/>
    <property type="molecule type" value="Genomic_DNA"/>
</dbReference>
<evidence type="ECO:0000313" key="4">
    <source>
        <dbReference type="Proteomes" id="UP001152797"/>
    </source>
</evidence>
<feature type="chain" id="PRO_5043271644" evidence="1">
    <location>
        <begin position="17"/>
        <end position="431"/>
    </location>
</feature>
<dbReference type="EMBL" id="CAMXCT010006517">
    <property type="protein sequence ID" value="CAI4015159.1"/>
    <property type="molecule type" value="Genomic_DNA"/>
</dbReference>
<dbReference type="Pfam" id="PF11913">
    <property type="entry name" value="DUF3431"/>
    <property type="match status" value="1"/>
</dbReference>
<dbReference type="OrthoDB" id="10361877at2759"/>
<dbReference type="AlphaFoldDB" id="A0A9P1DRN4"/>
<reference evidence="3" key="2">
    <citation type="submission" date="2024-04" db="EMBL/GenBank/DDBJ databases">
        <authorList>
            <person name="Chen Y."/>
            <person name="Shah S."/>
            <person name="Dougan E. K."/>
            <person name="Thang M."/>
            <person name="Chan C."/>
        </authorList>
    </citation>
    <scope>NUCLEOTIDE SEQUENCE [LARGE SCALE GENOMIC DNA]</scope>
</reference>
<reference evidence="2" key="1">
    <citation type="submission" date="2022-10" db="EMBL/GenBank/DDBJ databases">
        <authorList>
            <person name="Chen Y."/>
            <person name="Dougan E. K."/>
            <person name="Chan C."/>
            <person name="Rhodes N."/>
            <person name="Thang M."/>
        </authorList>
    </citation>
    <scope>NUCLEOTIDE SEQUENCE</scope>
</reference>
<evidence type="ECO:0000256" key="1">
    <source>
        <dbReference type="SAM" id="SignalP"/>
    </source>
</evidence>
<keyword evidence="4" id="KW-1185">Reference proteome</keyword>
<evidence type="ECO:0000313" key="3">
    <source>
        <dbReference type="EMBL" id="CAL1168534.1"/>
    </source>
</evidence>
<evidence type="ECO:0000313" key="2">
    <source>
        <dbReference type="EMBL" id="CAI4015159.1"/>
    </source>
</evidence>
<comment type="caution">
    <text evidence="2">The sequence shown here is derived from an EMBL/GenBank/DDBJ whole genome shotgun (WGS) entry which is preliminary data.</text>
</comment>
<sequence>MGAALAATIVWSSAVASPDFWKADPCDATAALEDLGWLQQYIKIGFFTDYRNQAWHYYSTNETTYAFLWLNSISYANLDFLREACPEAAQLALLLRAEERLPAREAELPFLDFSEASLTGSFSASSGFWPLQRGLQRLRALAKQMAVPEEYSVDIVMPYCNEPLDGLQSKKTGYEEDWLLSPVPLRHVKLILYRLILCFDTREVLYNDNALDTLPEAAKDAARLFGQLEVVPVDASPKAWEAARYFLHMARNYQRLADFTIVLHPDVFEHVNPRTLRNVLLALRVGTFRMAGNDGDWYKYLSMSHHYLLRPSRARFASTNCTEVDLGFQDLWRQLFEEDAPLLEEKTDFGFYCCSQFLVHRELVHRRPQEWYQRKVNEIAWEHCATSYMELLWHGIFRDGKLHEEKRQERKELPFFLRVDNFLEATSDGLV</sequence>
<feature type="signal peptide" evidence="1">
    <location>
        <begin position="1"/>
        <end position="16"/>
    </location>
</feature>
<dbReference type="EMBL" id="CAMXCT020006517">
    <property type="protein sequence ID" value="CAL1168534.1"/>
    <property type="molecule type" value="Genomic_DNA"/>
</dbReference>
<organism evidence="2">
    <name type="scientific">Cladocopium goreaui</name>
    <dbReference type="NCBI Taxonomy" id="2562237"/>
    <lineage>
        <taxon>Eukaryota</taxon>
        <taxon>Sar</taxon>
        <taxon>Alveolata</taxon>
        <taxon>Dinophyceae</taxon>
        <taxon>Suessiales</taxon>
        <taxon>Symbiodiniaceae</taxon>
        <taxon>Cladocopium</taxon>
    </lineage>
</organism>
<dbReference type="Proteomes" id="UP001152797">
    <property type="component" value="Unassembled WGS sequence"/>
</dbReference>
<keyword evidence="1" id="KW-0732">Signal</keyword>
<accession>A0A9P1DRN4</accession>